<dbReference type="EC" id="2.7.7.2" evidence="15"/>
<dbReference type="InterPro" id="IPR014729">
    <property type="entry name" value="Rossmann-like_a/b/a_fold"/>
</dbReference>
<keyword evidence="4 15" id="KW-0285">Flavoprotein</keyword>
<dbReference type="Proteomes" id="UP000241808">
    <property type="component" value="Unassembled WGS sequence"/>
</dbReference>
<dbReference type="GO" id="GO:0009398">
    <property type="term" value="P:FMN biosynthetic process"/>
    <property type="evidence" value="ECO:0007669"/>
    <property type="project" value="UniProtKB-UniRule"/>
</dbReference>
<evidence type="ECO:0000256" key="9">
    <source>
        <dbReference type="ARBA" id="ARBA00022777"/>
    </source>
</evidence>
<dbReference type="NCBIfam" id="NF004159">
    <property type="entry name" value="PRK05627.1-2"/>
    <property type="match status" value="1"/>
</dbReference>
<name>A0A2T4ZGV8_9HYPH</name>
<feature type="domain" description="Riboflavin kinase" evidence="16">
    <location>
        <begin position="192"/>
        <end position="315"/>
    </location>
</feature>
<dbReference type="OrthoDB" id="9803667at2"/>
<comment type="pathway">
    <text evidence="2 15">Cofactor biosynthesis; FAD biosynthesis; FAD from FMN: step 1/1.</text>
</comment>
<evidence type="ECO:0000256" key="7">
    <source>
        <dbReference type="ARBA" id="ARBA00022695"/>
    </source>
</evidence>
<evidence type="ECO:0000256" key="15">
    <source>
        <dbReference type="PIRNR" id="PIRNR004491"/>
    </source>
</evidence>
<keyword evidence="8 15" id="KW-0547">Nucleotide-binding</keyword>
<dbReference type="Pfam" id="PF06574">
    <property type="entry name" value="FAD_syn"/>
    <property type="match status" value="1"/>
</dbReference>
<dbReference type="CDD" id="cd02064">
    <property type="entry name" value="FAD_synthetase_N"/>
    <property type="match status" value="1"/>
</dbReference>
<keyword evidence="10 15" id="KW-0274">FAD</keyword>
<evidence type="ECO:0000256" key="8">
    <source>
        <dbReference type="ARBA" id="ARBA00022741"/>
    </source>
</evidence>
<dbReference type="InterPro" id="IPR015865">
    <property type="entry name" value="Riboflavin_kinase_bac/euk"/>
</dbReference>
<dbReference type="RefSeq" id="WP_108175077.1">
    <property type="nucleotide sequence ID" value="NZ_PZZL01000002.1"/>
</dbReference>
<dbReference type="SUPFAM" id="SSF82114">
    <property type="entry name" value="Riboflavin kinase-like"/>
    <property type="match status" value="1"/>
</dbReference>
<dbReference type="UniPathway" id="UPA00277">
    <property type="reaction ID" value="UER00407"/>
</dbReference>
<keyword evidence="5 15" id="KW-0288">FMN</keyword>
<comment type="catalytic activity">
    <reaction evidence="14 15">
        <text>FMN + ATP + H(+) = FAD + diphosphate</text>
        <dbReference type="Rhea" id="RHEA:17237"/>
        <dbReference type="ChEBI" id="CHEBI:15378"/>
        <dbReference type="ChEBI" id="CHEBI:30616"/>
        <dbReference type="ChEBI" id="CHEBI:33019"/>
        <dbReference type="ChEBI" id="CHEBI:57692"/>
        <dbReference type="ChEBI" id="CHEBI:58210"/>
        <dbReference type="EC" id="2.7.7.2"/>
    </reaction>
</comment>
<evidence type="ECO:0000256" key="6">
    <source>
        <dbReference type="ARBA" id="ARBA00022679"/>
    </source>
</evidence>
<dbReference type="SUPFAM" id="SSF52374">
    <property type="entry name" value="Nucleotidylyl transferase"/>
    <property type="match status" value="1"/>
</dbReference>
<dbReference type="Gene3D" id="3.40.50.620">
    <property type="entry name" value="HUPs"/>
    <property type="match status" value="1"/>
</dbReference>
<comment type="similarity">
    <text evidence="15">Belongs to the ribF family.</text>
</comment>
<dbReference type="GO" id="GO:0003919">
    <property type="term" value="F:FMN adenylyltransferase activity"/>
    <property type="evidence" value="ECO:0007669"/>
    <property type="project" value="UniProtKB-UniRule"/>
</dbReference>
<evidence type="ECO:0000256" key="14">
    <source>
        <dbReference type="ARBA" id="ARBA00049494"/>
    </source>
</evidence>
<dbReference type="Pfam" id="PF01687">
    <property type="entry name" value="Flavokinase"/>
    <property type="match status" value="1"/>
</dbReference>
<evidence type="ECO:0000313" key="18">
    <source>
        <dbReference type="Proteomes" id="UP000241808"/>
    </source>
</evidence>
<evidence type="ECO:0000256" key="2">
    <source>
        <dbReference type="ARBA" id="ARBA00004726"/>
    </source>
</evidence>
<evidence type="ECO:0000313" key="17">
    <source>
        <dbReference type="EMBL" id="PTM61140.1"/>
    </source>
</evidence>
<dbReference type="GO" id="GO:0008531">
    <property type="term" value="F:riboflavin kinase activity"/>
    <property type="evidence" value="ECO:0007669"/>
    <property type="project" value="UniProtKB-UniRule"/>
</dbReference>
<comment type="caution">
    <text evidence="17">The sequence shown here is derived from an EMBL/GenBank/DDBJ whole genome shotgun (WGS) entry which is preliminary data.</text>
</comment>
<dbReference type="SMART" id="SM00904">
    <property type="entry name" value="Flavokinase"/>
    <property type="match status" value="1"/>
</dbReference>
<dbReference type="PIRSF" id="PIRSF004491">
    <property type="entry name" value="FAD_Synth"/>
    <property type="match status" value="1"/>
</dbReference>
<dbReference type="NCBIfam" id="NF004160">
    <property type="entry name" value="PRK05627.1-3"/>
    <property type="match status" value="1"/>
</dbReference>
<evidence type="ECO:0000256" key="12">
    <source>
        <dbReference type="ARBA" id="ARBA00023268"/>
    </source>
</evidence>
<keyword evidence="6 15" id="KW-0808">Transferase</keyword>
<dbReference type="NCBIfam" id="TIGR00083">
    <property type="entry name" value="ribF"/>
    <property type="match status" value="1"/>
</dbReference>
<evidence type="ECO:0000256" key="5">
    <source>
        <dbReference type="ARBA" id="ARBA00022643"/>
    </source>
</evidence>
<keyword evidence="9 15" id="KW-0418">Kinase</keyword>
<dbReference type="GO" id="GO:0005524">
    <property type="term" value="F:ATP binding"/>
    <property type="evidence" value="ECO:0007669"/>
    <property type="project" value="UniProtKB-UniRule"/>
</dbReference>
<dbReference type="PANTHER" id="PTHR22749">
    <property type="entry name" value="RIBOFLAVIN KINASE/FMN ADENYLYLTRANSFERASE"/>
    <property type="match status" value="1"/>
</dbReference>
<dbReference type="InterPro" id="IPR023465">
    <property type="entry name" value="Riboflavin_kinase_dom_sf"/>
</dbReference>
<dbReference type="EC" id="2.7.1.26" evidence="15"/>
<dbReference type="Gene3D" id="2.40.30.30">
    <property type="entry name" value="Riboflavin kinase-like"/>
    <property type="match status" value="1"/>
</dbReference>
<evidence type="ECO:0000256" key="4">
    <source>
        <dbReference type="ARBA" id="ARBA00022630"/>
    </source>
</evidence>
<proteinExistence type="inferred from homology"/>
<sequence>MPLILPPPRPSPAFPVLGPGQALPASLARPTVAIGNFDGVHRGHRHVLAAAKATGRPVVVMTFEPHPRSYFQPDVPLFRLTDAAGKARLLASAGADGLAVLAFDAAMAGTSAEAFVDRLLVDWLGASTVVVGRDFHYGTRRAGNAETLRQAGASKGFAVTEVAALDGPEGPISSSAIREALSTGRVEAANALLGHAWFVTGPVIHGEKRGRELGYPTANIRLDAACGLAHGIYAVMVGIDGTWHQGVASYGRRPQFDNGAPLLEVHVFDFAGNLYDKEVDVAFASYLRGEAKFDSLEALIGQMDDDSREARKRLST</sequence>
<comment type="function">
    <text evidence="1">Catalyzes the phosphorylation of riboflavin to FMN followed by the adenylation of FMN to FAD.</text>
</comment>
<dbReference type="UniPathway" id="UPA00276">
    <property type="reaction ID" value="UER00406"/>
</dbReference>
<dbReference type="PANTHER" id="PTHR22749:SF6">
    <property type="entry name" value="RIBOFLAVIN KINASE"/>
    <property type="match status" value="1"/>
</dbReference>
<dbReference type="AlphaFoldDB" id="A0A2T4ZGV8"/>
<evidence type="ECO:0000256" key="3">
    <source>
        <dbReference type="ARBA" id="ARBA00005201"/>
    </source>
</evidence>
<dbReference type="InterPro" id="IPR023468">
    <property type="entry name" value="Riboflavin_kinase"/>
</dbReference>
<comment type="pathway">
    <text evidence="3 15">Cofactor biosynthesis; FMN biosynthesis; FMN from riboflavin (ATP route): step 1/1.</text>
</comment>
<evidence type="ECO:0000256" key="1">
    <source>
        <dbReference type="ARBA" id="ARBA00002121"/>
    </source>
</evidence>
<organism evidence="17 18">
    <name type="scientific">Phreatobacter oligotrophus</name>
    <dbReference type="NCBI Taxonomy" id="1122261"/>
    <lineage>
        <taxon>Bacteria</taxon>
        <taxon>Pseudomonadati</taxon>
        <taxon>Pseudomonadota</taxon>
        <taxon>Alphaproteobacteria</taxon>
        <taxon>Hyphomicrobiales</taxon>
        <taxon>Phreatobacteraceae</taxon>
        <taxon>Phreatobacter</taxon>
    </lineage>
</organism>
<keyword evidence="11 15" id="KW-0067">ATP-binding</keyword>
<dbReference type="EMBL" id="PZZL01000002">
    <property type="protein sequence ID" value="PTM61140.1"/>
    <property type="molecule type" value="Genomic_DNA"/>
</dbReference>
<keyword evidence="12" id="KW-0511">Multifunctional enzyme</keyword>
<keyword evidence="7 15" id="KW-0548">Nucleotidyltransferase</keyword>
<dbReference type="FunFam" id="2.40.30.30:FF:000003">
    <property type="entry name" value="Riboflavin biosynthesis protein"/>
    <property type="match status" value="1"/>
</dbReference>
<dbReference type="GO" id="GO:0009231">
    <property type="term" value="P:riboflavin biosynthetic process"/>
    <property type="evidence" value="ECO:0007669"/>
    <property type="project" value="InterPro"/>
</dbReference>
<dbReference type="GO" id="GO:0006747">
    <property type="term" value="P:FAD biosynthetic process"/>
    <property type="evidence" value="ECO:0007669"/>
    <property type="project" value="UniProtKB-UniRule"/>
</dbReference>
<evidence type="ECO:0000256" key="10">
    <source>
        <dbReference type="ARBA" id="ARBA00022827"/>
    </source>
</evidence>
<reference evidence="17 18" key="1">
    <citation type="submission" date="2018-04" db="EMBL/GenBank/DDBJ databases">
        <title>Genomic Encyclopedia of Archaeal and Bacterial Type Strains, Phase II (KMG-II): from individual species to whole genera.</title>
        <authorList>
            <person name="Goeker M."/>
        </authorList>
    </citation>
    <scope>NUCLEOTIDE SEQUENCE [LARGE SCALE GENOMIC DNA]</scope>
    <source>
        <strain evidence="17 18">DSM 25521</strain>
    </source>
</reference>
<gene>
    <name evidence="17" type="ORF">C8P69_102527</name>
</gene>
<dbReference type="InterPro" id="IPR002606">
    <property type="entry name" value="Riboflavin_kinase_bac"/>
</dbReference>
<comment type="catalytic activity">
    <reaction evidence="13 15">
        <text>riboflavin + ATP = FMN + ADP + H(+)</text>
        <dbReference type="Rhea" id="RHEA:14357"/>
        <dbReference type="ChEBI" id="CHEBI:15378"/>
        <dbReference type="ChEBI" id="CHEBI:30616"/>
        <dbReference type="ChEBI" id="CHEBI:57986"/>
        <dbReference type="ChEBI" id="CHEBI:58210"/>
        <dbReference type="ChEBI" id="CHEBI:456216"/>
        <dbReference type="EC" id="2.7.1.26"/>
    </reaction>
</comment>
<evidence type="ECO:0000256" key="13">
    <source>
        <dbReference type="ARBA" id="ARBA00047880"/>
    </source>
</evidence>
<dbReference type="FunFam" id="3.40.50.620:FF:000021">
    <property type="entry name" value="Riboflavin biosynthesis protein"/>
    <property type="match status" value="1"/>
</dbReference>
<protein>
    <recommendedName>
        <fullName evidence="15">Riboflavin biosynthesis protein</fullName>
    </recommendedName>
    <domain>
        <recommendedName>
            <fullName evidence="15">Riboflavin kinase</fullName>
            <ecNumber evidence="15">2.7.1.26</ecNumber>
        </recommendedName>
        <alternativeName>
            <fullName evidence="15">Flavokinase</fullName>
        </alternativeName>
    </domain>
    <domain>
        <recommendedName>
            <fullName evidence="15">FMN adenylyltransferase</fullName>
            <ecNumber evidence="15">2.7.7.2</ecNumber>
        </recommendedName>
        <alternativeName>
            <fullName evidence="15">FAD pyrophosphorylase</fullName>
        </alternativeName>
        <alternativeName>
            <fullName evidence="15">FAD synthase</fullName>
        </alternativeName>
    </domain>
</protein>
<keyword evidence="18" id="KW-1185">Reference proteome</keyword>
<dbReference type="InterPro" id="IPR015864">
    <property type="entry name" value="FAD_synthase"/>
</dbReference>
<accession>A0A2T4ZGV8</accession>
<evidence type="ECO:0000259" key="16">
    <source>
        <dbReference type="SMART" id="SM00904"/>
    </source>
</evidence>
<evidence type="ECO:0000256" key="11">
    <source>
        <dbReference type="ARBA" id="ARBA00022840"/>
    </source>
</evidence>